<dbReference type="PROSITE" id="PS00061">
    <property type="entry name" value="ADH_SHORT"/>
    <property type="match status" value="1"/>
</dbReference>
<dbReference type="Pfam" id="PF00106">
    <property type="entry name" value="adh_short"/>
    <property type="match status" value="1"/>
</dbReference>
<proteinExistence type="inferred from homology"/>
<gene>
    <name evidence="5" type="ORF">H7849_15895</name>
</gene>
<dbReference type="PRINTS" id="PR00080">
    <property type="entry name" value="SDRFAMILY"/>
</dbReference>
<accession>A0A7G8BDJ3</accession>
<evidence type="ECO:0000313" key="5">
    <source>
        <dbReference type="EMBL" id="QNI30613.1"/>
    </source>
</evidence>
<evidence type="ECO:0000256" key="1">
    <source>
        <dbReference type="ARBA" id="ARBA00006484"/>
    </source>
</evidence>
<comment type="similarity">
    <text evidence="1 4">Belongs to the short-chain dehydrogenases/reductases (SDR) family.</text>
</comment>
<dbReference type="AlphaFoldDB" id="A0A7G8BDJ3"/>
<reference evidence="5 6" key="1">
    <citation type="submission" date="2020-08" db="EMBL/GenBank/DDBJ databases">
        <title>Edaphobacter telluris sp. nov. and Acidobacterium dinghuensis sp. nov., two acidobacteria isolated from forest soil.</title>
        <authorList>
            <person name="Fu J."/>
            <person name="Qiu L."/>
        </authorList>
    </citation>
    <scope>NUCLEOTIDE SEQUENCE [LARGE SCALE GENOMIC DNA]</scope>
    <source>
        <strain evidence="5">4Y35</strain>
    </source>
</reference>
<keyword evidence="2" id="KW-0521">NADP</keyword>
<dbReference type="EMBL" id="CP060394">
    <property type="protein sequence ID" value="QNI30613.1"/>
    <property type="molecule type" value="Genomic_DNA"/>
</dbReference>
<dbReference type="InterPro" id="IPR020904">
    <property type="entry name" value="Sc_DH/Rdtase_CS"/>
</dbReference>
<organism evidence="5 6">
    <name type="scientific">Alloacidobacterium dinghuense</name>
    <dbReference type="NCBI Taxonomy" id="2763107"/>
    <lineage>
        <taxon>Bacteria</taxon>
        <taxon>Pseudomonadati</taxon>
        <taxon>Acidobacteriota</taxon>
        <taxon>Terriglobia</taxon>
        <taxon>Terriglobales</taxon>
        <taxon>Acidobacteriaceae</taxon>
        <taxon>Alloacidobacterium</taxon>
    </lineage>
</organism>
<dbReference type="GO" id="GO:0016491">
    <property type="term" value="F:oxidoreductase activity"/>
    <property type="evidence" value="ECO:0007669"/>
    <property type="project" value="UniProtKB-KW"/>
</dbReference>
<dbReference type="Gene3D" id="3.40.50.720">
    <property type="entry name" value="NAD(P)-binding Rossmann-like Domain"/>
    <property type="match status" value="1"/>
</dbReference>
<protein>
    <submittedName>
        <fullName evidence="5">SDR family NAD(P)-dependent oxidoreductase</fullName>
    </submittedName>
</protein>
<dbReference type="SUPFAM" id="SSF51735">
    <property type="entry name" value="NAD(P)-binding Rossmann-fold domains"/>
    <property type="match status" value="1"/>
</dbReference>
<dbReference type="PANTHER" id="PTHR43490:SF99">
    <property type="entry name" value="SHORT-CHAIN DEHYDROGENASE_REDUCTASE"/>
    <property type="match status" value="1"/>
</dbReference>
<evidence type="ECO:0000256" key="4">
    <source>
        <dbReference type="RuleBase" id="RU000363"/>
    </source>
</evidence>
<evidence type="ECO:0000313" key="6">
    <source>
        <dbReference type="Proteomes" id="UP000515312"/>
    </source>
</evidence>
<dbReference type="InterPro" id="IPR036291">
    <property type="entry name" value="NAD(P)-bd_dom_sf"/>
</dbReference>
<dbReference type="Proteomes" id="UP000515312">
    <property type="component" value="Chromosome"/>
</dbReference>
<evidence type="ECO:0000256" key="3">
    <source>
        <dbReference type="ARBA" id="ARBA00023002"/>
    </source>
</evidence>
<name>A0A7G8BDJ3_9BACT</name>
<keyword evidence="6" id="KW-1185">Reference proteome</keyword>
<dbReference type="PANTHER" id="PTHR43490">
    <property type="entry name" value="(+)-NEOMENTHOL DEHYDROGENASE"/>
    <property type="match status" value="1"/>
</dbReference>
<dbReference type="RefSeq" id="WP_186740621.1">
    <property type="nucleotide sequence ID" value="NZ_CP060394.1"/>
</dbReference>
<keyword evidence="3" id="KW-0560">Oxidoreductase</keyword>
<dbReference type="KEGG" id="adin:H7849_15895"/>
<dbReference type="PRINTS" id="PR00081">
    <property type="entry name" value="GDHRDH"/>
</dbReference>
<sequence length="251" mass="26826">MQSKRIALVTGANQGVGLRVAKELVANGVTVLVGSRNFERGEAAAKEIGPGAIALQLDVTDRVSIATAAERIRMEFGRLDLLVNNAAISNTRKGSLSLQEYRKITLPSNASLDEIRAVWETNVFGALAVYQAMLPLLRESSDARIVNVSSGVGSLTSNADRSHPYHASYIPVYPASKAALNAITLAMMIELESTGIKLNLVSPGFTKTNLNGYAGTESVEDGSREVVRIALLGPDGPSGTFTRWENVTIPW</sequence>
<dbReference type="InterPro" id="IPR002347">
    <property type="entry name" value="SDR_fam"/>
</dbReference>
<evidence type="ECO:0000256" key="2">
    <source>
        <dbReference type="ARBA" id="ARBA00022857"/>
    </source>
</evidence>